<proteinExistence type="inferred from homology"/>
<dbReference type="GO" id="GO:0030976">
    <property type="term" value="F:thiamine pyrophosphate binding"/>
    <property type="evidence" value="ECO:0007669"/>
    <property type="project" value="InterPro"/>
</dbReference>
<dbReference type="InterPro" id="IPR012001">
    <property type="entry name" value="Thiamin_PyroP_enz_TPP-bd_dom"/>
</dbReference>
<dbReference type="Pfam" id="PF02776">
    <property type="entry name" value="TPP_enzyme_N"/>
    <property type="match status" value="1"/>
</dbReference>
<feature type="domain" description="Thiamine pyrophosphate enzyme N-terminal TPP-binding" evidence="8">
    <location>
        <begin position="11"/>
        <end position="110"/>
    </location>
</feature>
<dbReference type="AlphaFoldDB" id="A0A8J2XB55"/>
<evidence type="ECO:0000256" key="7">
    <source>
        <dbReference type="ARBA" id="ARBA00023239"/>
    </source>
</evidence>
<dbReference type="GO" id="GO:0000949">
    <property type="term" value="P:aromatic amino acid family catabolic process to alcohol via Ehrlich pathway"/>
    <property type="evidence" value="ECO:0007669"/>
    <property type="project" value="TreeGrafter"/>
</dbReference>
<keyword evidence="6" id="KW-0786">Thiamine pyrophosphate</keyword>
<evidence type="ECO:0000256" key="6">
    <source>
        <dbReference type="ARBA" id="ARBA00023052"/>
    </source>
</evidence>
<evidence type="ECO:0000313" key="10">
    <source>
        <dbReference type="Proteomes" id="UP000019375"/>
    </source>
</evidence>
<dbReference type="Gene3D" id="3.40.50.970">
    <property type="match status" value="1"/>
</dbReference>
<dbReference type="GO" id="GO:0005829">
    <property type="term" value="C:cytosol"/>
    <property type="evidence" value="ECO:0007669"/>
    <property type="project" value="TreeGrafter"/>
</dbReference>
<protein>
    <submittedName>
        <fullName evidence="9">ZYBA0S24-00122g1_1</fullName>
    </submittedName>
</protein>
<keyword evidence="5" id="KW-0460">Magnesium</keyword>
<dbReference type="PANTHER" id="PTHR43452:SF1">
    <property type="entry name" value="PYRUVATE DECARBOXYLASE C186.09-RELATED"/>
    <property type="match status" value="1"/>
</dbReference>
<evidence type="ECO:0000256" key="2">
    <source>
        <dbReference type="ARBA" id="ARBA00007812"/>
    </source>
</evidence>
<comment type="similarity">
    <text evidence="2">Belongs to the TPP enzyme family.</text>
</comment>
<dbReference type="GO" id="GO:0004737">
    <property type="term" value="F:pyruvate decarboxylase activity"/>
    <property type="evidence" value="ECO:0007669"/>
    <property type="project" value="TreeGrafter"/>
</dbReference>
<dbReference type="PANTHER" id="PTHR43452">
    <property type="entry name" value="PYRUVATE DECARBOXYLASE"/>
    <property type="match status" value="1"/>
</dbReference>
<evidence type="ECO:0000313" key="9">
    <source>
        <dbReference type="EMBL" id="CDF92087.1"/>
    </source>
</evidence>
<gene>
    <name evidence="9" type="ORF">BN860_00122g</name>
</gene>
<evidence type="ECO:0000256" key="1">
    <source>
        <dbReference type="ARBA" id="ARBA00001964"/>
    </source>
</evidence>
<dbReference type="EMBL" id="HG316477">
    <property type="protein sequence ID" value="CDF92087.1"/>
    <property type="molecule type" value="Genomic_DNA"/>
</dbReference>
<sequence length="126" mass="13686">MLKETMTTTIGCYLATLREQVGVNNCFMVPADYNLVLLDKLQENPKLVKVHCCNELNCSFAAEGYARLNGIAAIVVTFSVGAVSTFNGLASAYGENLPVILIAGVPNTNEPIDHNLLHHTTYDLDL</sequence>
<evidence type="ECO:0000256" key="4">
    <source>
        <dbReference type="ARBA" id="ARBA00022793"/>
    </source>
</evidence>
<keyword evidence="10" id="KW-1185">Reference proteome</keyword>
<evidence type="ECO:0000256" key="3">
    <source>
        <dbReference type="ARBA" id="ARBA00022723"/>
    </source>
</evidence>
<dbReference type="GO" id="GO:0046872">
    <property type="term" value="F:metal ion binding"/>
    <property type="evidence" value="ECO:0007669"/>
    <property type="project" value="UniProtKB-KW"/>
</dbReference>
<dbReference type="InterPro" id="IPR012110">
    <property type="entry name" value="PDC/IPDC-like"/>
</dbReference>
<keyword evidence="3" id="KW-0479">Metal-binding</keyword>
<reference evidence="10" key="1">
    <citation type="journal article" date="2013" name="Genome Announc.">
        <title>Genome sequence of the food spoilage yeast Zygosaccharomyces bailii CLIB 213(T).</title>
        <authorList>
            <person name="Galeote V."/>
            <person name="Bigey F."/>
            <person name="Devillers H."/>
            <person name="Neuveglise C."/>
            <person name="Dequin S."/>
        </authorList>
    </citation>
    <scope>NUCLEOTIDE SEQUENCE [LARGE SCALE GENOMIC DNA]</scope>
    <source>
        <strain evidence="10">CLIB 213 / ATCC 58445 / CBS 680 / CCRC 21525 / NBRC 1098 / NCYC 1416 / NRRL Y-2227</strain>
    </source>
</reference>
<dbReference type="Proteomes" id="UP000019375">
    <property type="component" value="Unassembled WGS sequence"/>
</dbReference>
<evidence type="ECO:0000256" key="5">
    <source>
        <dbReference type="ARBA" id="ARBA00022842"/>
    </source>
</evidence>
<name>A0A8J2XB55_ZYGB2</name>
<evidence type="ECO:0000259" key="8">
    <source>
        <dbReference type="Pfam" id="PF02776"/>
    </source>
</evidence>
<keyword evidence="4" id="KW-0210">Decarboxylase</keyword>
<accession>A0A8J2XB55</accession>
<dbReference type="InterPro" id="IPR029061">
    <property type="entry name" value="THDP-binding"/>
</dbReference>
<keyword evidence="7" id="KW-0456">Lyase</keyword>
<dbReference type="OrthoDB" id="3970464at2759"/>
<organism evidence="9 10">
    <name type="scientific">Zygosaccharomyces bailii (strain CLIB 213 / ATCC 58445 / CBS 680 / BCRC 21525 / NBRC 1098 / NCYC 1416 / NRRL Y-2227)</name>
    <dbReference type="NCBI Taxonomy" id="1333698"/>
    <lineage>
        <taxon>Eukaryota</taxon>
        <taxon>Fungi</taxon>
        <taxon>Dikarya</taxon>
        <taxon>Ascomycota</taxon>
        <taxon>Saccharomycotina</taxon>
        <taxon>Saccharomycetes</taxon>
        <taxon>Saccharomycetales</taxon>
        <taxon>Saccharomycetaceae</taxon>
        <taxon>Zygosaccharomyces</taxon>
    </lineage>
</organism>
<dbReference type="SUPFAM" id="SSF52518">
    <property type="entry name" value="Thiamin diphosphate-binding fold (THDP-binding)"/>
    <property type="match status" value="1"/>
</dbReference>
<comment type="cofactor">
    <cofactor evidence="1">
        <name>thiamine diphosphate</name>
        <dbReference type="ChEBI" id="CHEBI:58937"/>
    </cofactor>
</comment>